<gene>
    <name evidence="1" type="ORF">WA026_000328</name>
</gene>
<protein>
    <submittedName>
        <fullName evidence="1">Uncharacterized protein</fullName>
    </submittedName>
</protein>
<accession>A0AAW1V4U0</accession>
<keyword evidence="2" id="KW-1185">Reference proteome</keyword>
<dbReference type="Proteomes" id="UP001431783">
    <property type="component" value="Unassembled WGS sequence"/>
</dbReference>
<sequence>MMMGSEWMYCEVEVGKRSTTGRKEDFQTFEEAAGNRDIWKENERLLHSEKKNIVNLILMNGVTDSTYNFIKIKNPPVDWKEDFQTLEEAARNRGYERKMKDFYTVRRKM</sequence>
<proteinExistence type="predicted"/>
<evidence type="ECO:0000313" key="1">
    <source>
        <dbReference type="EMBL" id="KAK9888051.1"/>
    </source>
</evidence>
<comment type="caution">
    <text evidence="1">The sequence shown here is derived from an EMBL/GenBank/DDBJ whole genome shotgun (WGS) entry which is preliminary data.</text>
</comment>
<organism evidence="1 2">
    <name type="scientific">Henosepilachna vigintioctopunctata</name>
    <dbReference type="NCBI Taxonomy" id="420089"/>
    <lineage>
        <taxon>Eukaryota</taxon>
        <taxon>Metazoa</taxon>
        <taxon>Ecdysozoa</taxon>
        <taxon>Arthropoda</taxon>
        <taxon>Hexapoda</taxon>
        <taxon>Insecta</taxon>
        <taxon>Pterygota</taxon>
        <taxon>Neoptera</taxon>
        <taxon>Endopterygota</taxon>
        <taxon>Coleoptera</taxon>
        <taxon>Polyphaga</taxon>
        <taxon>Cucujiformia</taxon>
        <taxon>Coccinelloidea</taxon>
        <taxon>Coccinellidae</taxon>
        <taxon>Epilachninae</taxon>
        <taxon>Epilachnini</taxon>
        <taxon>Henosepilachna</taxon>
    </lineage>
</organism>
<dbReference type="AlphaFoldDB" id="A0AAW1V4U0"/>
<reference evidence="1 2" key="1">
    <citation type="submission" date="2023-03" db="EMBL/GenBank/DDBJ databases">
        <title>Genome insight into feeding habits of ladybird beetles.</title>
        <authorList>
            <person name="Li H.-S."/>
            <person name="Huang Y.-H."/>
            <person name="Pang H."/>
        </authorList>
    </citation>
    <scope>NUCLEOTIDE SEQUENCE [LARGE SCALE GENOMIC DNA]</scope>
    <source>
        <strain evidence="1">SYSU_2023b</strain>
        <tissue evidence="1">Whole body</tissue>
    </source>
</reference>
<name>A0AAW1V4U0_9CUCU</name>
<dbReference type="EMBL" id="JARQZJ010000121">
    <property type="protein sequence ID" value="KAK9888051.1"/>
    <property type="molecule type" value="Genomic_DNA"/>
</dbReference>
<evidence type="ECO:0000313" key="2">
    <source>
        <dbReference type="Proteomes" id="UP001431783"/>
    </source>
</evidence>